<dbReference type="Pfam" id="PF07690">
    <property type="entry name" value="MFS_1"/>
    <property type="match status" value="1"/>
</dbReference>
<evidence type="ECO:0000256" key="5">
    <source>
        <dbReference type="SAM" id="Phobius"/>
    </source>
</evidence>
<keyword evidence="7" id="KW-1185">Reference proteome</keyword>
<feature type="transmembrane region" description="Helical" evidence="5">
    <location>
        <begin position="277"/>
        <end position="295"/>
    </location>
</feature>
<evidence type="ECO:0000313" key="7">
    <source>
        <dbReference type="Proteomes" id="UP000185657"/>
    </source>
</evidence>
<name>A0ABX2UAJ1_9BURK</name>
<accession>A0ABX2UAJ1</accession>
<dbReference type="PANTHER" id="PTHR23521:SF3">
    <property type="entry name" value="MFS TRANSPORTER"/>
    <property type="match status" value="1"/>
</dbReference>
<dbReference type="InterPro" id="IPR036259">
    <property type="entry name" value="MFS_trans_sf"/>
</dbReference>
<reference evidence="6 7" key="1">
    <citation type="submission" date="2016-02" db="EMBL/GenBank/DDBJ databases">
        <title>Draft genome sequence of Hydrogenophaga sp. LPB0072.</title>
        <authorList>
            <person name="Shin S.-K."/>
            <person name="Yi H."/>
        </authorList>
    </citation>
    <scope>NUCLEOTIDE SEQUENCE [LARGE SCALE GENOMIC DNA]</scope>
    <source>
        <strain evidence="6 7">LPB0072</strain>
    </source>
</reference>
<dbReference type="PANTHER" id="PTHR23521">
    <property type="entry name" value="TRANSPORTER MFS SUPERFAMILY"/>
    <property type="match status" value="1"/>
</dbReference>
<dbReference type="SUPFAM" id="SSF103473">
    <property type="entry name" value="MFS general substrate transporter"/>
    <property type="match status" value="1"/>
</dbReference>
<feature type="transmembrane region" description="Helical" evidence="5">
    <location>
        <begin position="53"/>
        <end position="73"/>
    </location>
</feature>
<feature type="transmembrane region" description="Helical" evidence="5">
    <location>
        <begin position="247"/>
        <end position="265"/>
    </location>
</feature>
<dbReference type="RefSeq" id="WP_082876727.1">
    <property type="nucleotide sequence ID" value="NZ_CP017476.1"/>
</dbReference>
<keyword evidence="3 5" id="KW-0472">Membrane</keyword>
<feature type="region of interest" description="Disordered" evidence="4">
    <location>
        <begin position="426"/>
        <end position="446"/>
    </location>
</feature>
<dbReference type="CDD" id="cd17477">
    <property type="entry name" value="MFS_YcaD_like"/>
    <property type="match status" value="1"/>
</dbReference>
<feature type="transmembrane region" description="Helical" evidence="5">
    <location>
        <begin position="143"/>
        <end position="162"/>
    </location>
</feature>
<evidence type="ECO:0000313" key="6">
    <source>
        <dbReference type="EMBL" id="OAD43626.1"/>
    </source>
</evidence>
<sequence length="446" mass="46578">MPGKSLVDNGPSMGPLLWRLSALLSGVGLLIVGVGLLFSVLGLRAGLADFSSITLGLVTAAYFVGFVAGTYACPVIIRRVGHIRAFAAMASLASTMPILHALWVDPWFWGVLRFVTGVCMVGLYIVIESWLNALAPNALRGRLFAVYMAVNFVALALGQWLILVGDRLGFVPFAMVSVMFSFALLPITMTEVDEPPPVEAPTLSLRNLYEASPIGMAAAMASGLITGAFYGMSSVFGKAVGFSDAEVASFIAAAILGGAVFQWPVGHYSDSHDRRIVLMWVCILGAAVTALAFAMTERSENSLIPLADSLIPLAVVFGGLIFAIYGLCVAHVNDQIDSSRLVEFTGGLLLIHGIGAAIGPVVAGVAMDVAGPSSLMLYYTAVMGSLALYAIKRFRAAPAAVATADKADFVLMGGGSQAVLQMDPRTTAEGEADGAHSAAGAPEVRN</sequence>
<feature type="transmembrane region" description="Helical" evidence="5">
    <location>
        <begin position="110"/>
        <end position="131"/>
    </location>
</feature>
<dbReference type="Proteomes" id="UP000185657">
    <property type="component" value="Unassembled WGS sequence"/>
</dbReference>
<feature type="transmembrane region" description="Helical" evidence="5">
    <location>
        <begin position="85"/>
        <end position="104"/>
    </location>
</feature>
<organism evidence="6 7">
    <name type="scientific">Hydrogenophaga crassostreae</name>
    <dbReference type="NCBI Taxonomy" id="1763535"/>
    <lineage>
        <taxon>Bacteria</taxon>
        <taxon>Pseudomonadati</taxon>
        <taxon>Pseudomonadota</taxon>
        <taxon>Betaproteobacteria</taxon>
        <taxon>Burkholderiales</taxon>
        <taxon>Comamonadaceae</taxon>
        <taxon>Hydrogenophaga</taxon>
    </lineage>
</organism>
<evidence type="ECO:0008006" key="8">
    <source>
        <dbReference type="Google" id="ProtNLM"/>
    </source>
</evidence>
<evidence type="ECO:0000256" key="1">
    <source>
        <dbReference type="ARBA" id="ARBA00022692"/>
    </source>
</evidence>
<feature type="transmembrane region" description="Helical" evidence="5">
    <location>
        <begin position="344"/>
        <end position="367"/>
    </location>
</feature>
<feature type="transmembrane region" description="Helical" evidence="5">
    <location>
        <begin position="373"/>
        <end position="391"/>
    </location>
</feature>
<feature type="transmembrane region" description="Helical" evidence="5">
    <location>
        <begin position="310"/>
        <end position="332"/>
    </location>
</feature>
<dbReference type="InterPro" id="IPR047200">
    <property type="entry name" value="MFS_YcaD-like"/>
</dbReference>
<dbReference type="EMBL" id="LVWD01000003">
    <property type="protein sequence ID" value="OAD43626.1"/>
    <property type="molecule type" value="Genomic_DNA"/>
</dbReference>
<dbReference type="InterPro" id="IPR011701">
    <property type="entry name" value="MFS"/>
</dbReference>
<proteinExistence type="predicted"/>
<feature type="transmembrane region" description="Helical" evidence="5">
    <location>
        <begin position="168"/>
        <end position="187"/>
    </location>
</feature>
<comment type="caution">
    <text evidence="6">The sequence shown here is derived from an EMBL/GenBank/DDBJ whole genome shotgun (WGS) entry which is preliminary data.</text>
</comment>
<feature type="transmembrane region" description="Helical" evidence="5">
    <location>
        <begin position="208"/>
        <end position="232"/>
    </location>
</feature>
<evidence type="ECO:0000256" key="3">
    <source>
        <dbReference type="ARBA" id="ARBA00023136"/>
    </source>
</evidence>
<keyword evidence="2 5" id="KW-1133">Transmembrane helix</keyword>
<feature type="transmembrane region" description="Helical" evidence="5">
    <location>
        <begin position="20"/>
        <end position="41"/>
    </location>
</feature>
<protein>
    <recommendedName>
        <fullName evidence="8">MFS transporter</fullName>
    </recommendedName>
</protein>
<dbReference type="Gene3D" id="1.20.1250.20">
    <property type="entry name" value="MFS general substrate transporter like domains"/>
    <property type="match status" value="2"/>
</dbReference>
<keyword evidence="1 5" id="KW-0812">Transmembrane</keyword>
<evidence type="ECO:0000256" key="4">
    <source>
        <dbReference type="SAM" id="MobiDB-lite"/>
    </source>
</evidence>
<evidence type="ECO:0000256" key="2">
    <source>
        <dbReference type="ARBA" id="ARBA00022989"/>
    </source>
</evidence>
<gene>
    <name evidence="6" type="ORF">LPB72_03625</name>
</gene>